<dbReference type="Proteomes" id="UP000821865">
    <property type="component" value="Chromosome 4"/>
</dbReference>
<dbReference type="EMBL" id="CM023473">
    <property type="protein sequence ID" value="KAH7952724.1"/>
    <property type="molecule type" value="Genomic_DNA"/>
</dbReference>
<comment type="caution">
    <text evidence="1">The sequence shown here is derived from an EMBL/GenBank/DDBJ whole genome shotgun (WGS) entry which is preliminary data.</text>
</comment>
<keyword evidence="2" id="KW-1185">Reference proteome</keyword>
<organism evidence="1 2">
    <name type="scientific">Dermacentor silvarum</name>
    <name type="common">Tick</name>
    <dbReference type="NCBI Taxonomy" id="543639"/>
    <lineage>
        <taxon>Eukaryota</taxon>
        <taxon>Metazoa</taxon>
        <taxon>Ecdysozoa</taxon>
        <taxon>Arthropoda</taxon>
        <taxon>Chelicerata</taxon>
        <taxon>Arachnida</taxon>
        <taxon>Acari</taxon>
        <taxon>Parasitiformes</taxon>
        <taxon>Ixodida</taxon>
        <taxon>Ixodoidea</taxon>
        <taxon>Ixodidae</taxon>
        <taxon>Rhipicephalinae</taxon>
        <taxon>Dermacentor</taxon>
    </lineage>
</organism>
<gene>
    <name evidence="1" type="ORF">HPB49_000514</name>
</gene>
<proteinExistence type="predicted"/>
<reference evidence="1" key="1">
    <citation type="submission" date="2020-05" db="EMBL/GenBank/DDBJ databases">
        <title>Large-scale comparative analyses of tick genomes elucidate their genetic diversity and vector capacities.</title>
        <authorList>
            <person name="Jia N."/>
            <person name="Wang J."/>
            <person name="Shi W."/>
            <person name="Du L."/>
            <person name="Sun Y."/>
            <person name="Zhan W."/>
            <person name="Jiang J."/>
            <person name="Wang Q."/>
            <person name="Zhang B."/>
            <person name="Ji P."/>
            <person name="Sakyi L.B."/>
            <person name="Cui X."/>
            <person name="Yuan T."/>
            <person name="Jiang B."/>
            <person name="Yang W."/>
            <person name="Lam T.T.-Y."/>
            <person name="Chang Q."/>
            <person name="Ding S."/>
            <person name="Wang X."/>
            <person name="Zhu J."/>
            <person name="Ruan X."/>
            <person name="Zhao L."/>
            <person name="Wei J."/>
            <person name="Que T."/>
            <person name="Du C."/>
            <person name="Cheng J."/>
            <person name="Dai P."/>
            <person name="Han X."/>
            <person name="Huang E."/>
            <person name="Gao Y."/>
            <person name="Liu J."/>
            <person name="Shao H."/>
            <person name="Ye R."/>
            <person name="Li L."/>
            <person name="Wei W."/>
            <person name="Wang X."/>
            <person name="Wang C."/>
            <person name="Yang T."/>
            <person name="Huo Q."/>
            <person name="Li W."/>
            <person name="Guo W."/>
            <person name="Chen H."/>
            <person name="Zhou L."/>
            <person name="Ni X."/>
            <person name="Tian J."/>
            <person name="Zhou Y."/>
            <person name="Sheng Y."/>
            <person name="Liu T."/>
            <person name="Pan Y."/>
            <person name="Xia L."/>
            <person name="Li J."/>
            <person name="Zhao F."/>
            <person name="Cao W."/>
        </authorList>
    </citation>
    <scope>NUCLEOTIDE SEQUENCE</scope>
    <source>
        <strain evidence="1">Dsil-2018</strain>
    </source>
</reference>
<protein>
    <submittedName>
        <fullName evidence="1">Uncharacterized protein</fullName>
    </submittedName>
</protein>
<evidence type="ECO:0000313" key="2">
    <source>
        <dbReference type="Proteomes" id="UP000821865"/>
    </source>
</evidence>
<evidence type="ECO:0000313" key="1">
    <source>
        <dbReference type="EMBL" id="KAH7952724.1"/>
    </source>
</evidence>
<name>A0ACB8CU50_DERSI</name>
<accession>A0ACB8CU50</accession>
<sequence length="365" mass="39879">MPLVSNPDVASVAVIGGFIVRAERLNAHGKGPTMTTTFYAVYDLRGDGGKNSPFEERPSGEKLRGKRGDSVGFDKNAPLTECLLIADITFHLSSSCQMNVAMASTFSAIILLSCAVLVSRIAARSPSSCGGLFVPPEKLVDLSHSFNNRTIFWSDDAEFRLNISREGSTPEDWYQADVIEVATHGGTHLDSPIHFAPDKWTVSQIPLERLMFVPIALVDVEAQASENPVYELSVEDIERWEAEHGHVPHGALLIERTGRSKLWPNRNAYLGIDDNGWRRFPTVSPEAARFLVEQRHVYGVGLDSPSVDLFNSSTTHRILATHNVYILENLADLSRLPALGATAIVLPIKVCKASGAPVRVVAILS</sequence>